<dbReference type="InterPro" id="IPR011009">
    <property type="entry name" value="Kinase-like_dom_sf"/>
</dbReference>
<gene>
    <name evidence="1" type="ORF">LX12_003481</name>
</gene>
<evidence type="ECO:0000313" key="1">
    <source>
        <dbReference type="EMBL" id="MCP2162277.1"/>
    </source>
</evidence>
<name>A0ABT1H8P0_9NOCA</name>
<keyword evidence="2" id="KW-1185">Reference proteome</keyword>
<dbReference type="PANTHER" id="PTHR11012">
    <property type="entry name" value="PROTEIN KINASE-LIKE DOMAIN-CONTAINING"/>
    <property type="match status" value="1"/>
</dbReference>
<dbReference type="Proteomes" id="UP001205740">
    <property type="component" value="Unassembled WGS sequence"/>
</dbReference>
<accession>A0ABT1H8P0</accession>
<dbReference type="PANTHER" id="PTHR11012:SF30">
    <property type="entry name" value="PROTEIN KINASE-LIKE DOMAIN-CONTAINING"/>
    <property type="match status" value="1"/>
</dbReference>
<protein>
    <submittedName>
        <fullName evidence="1">Phosphotransferase enzyme family protein</fullName>
    </submittedName>
</protein>
<dbReference type="SUPFAM" id="SSF56112">
    <property type="entry name" value="Protein kinase-like (PK-like)"/>
    <property type="match status" value="1"/>
</dbReference>
<dbReference type="Gene3D" id="3.90.1200.10">
    <property type="match status" value="1"/>
</dbReference>
<comment type="caution">
    <text evidence="1">The sequence shown here is derived from an EMBL/GenBank/DDBJ whole genome shotgun (WGS) entry which is preliminary data.</text>
</comment>
<organism evidence="1 2">
    <name type="scientific">Williamsia serinedens</name>
    <dbReference type="NCBI Taxonomy" id="391736"/>
    <lineage>
        <taxon>Bacteria</taxon>
        <taxon>Bacillati</taxon>
        <taxon>Actinomycetota</taxon>
        <taxon>Actinomycetes</taxon>
        <taxon>Mycobacteriales</taxon>
        <taxon>Nocardiaceae</taxon>
        <taxon>Williamsia</taxon>
    </lineage>
</organism>
<reference evidence="1 2" key="1">
    <citation type="submission" date="2022-06" db="EMBL/GenBank/DDBJ databases">
        <title>Genomic Encyclopedia of Archaeal and Bacterial Type Strains, Phase II (KMG-II): from individual species to whole genera.</title>
        <authorList>
            <person name="Goeker M."/>
        </authorList>
    </citation>
    <scope>NUCLEOTIDE SEQUENCE [LARGE SCALE GENOMIC DNA]</scope>
    <source>
        <strain evidence="1 2">DSM 45037</strain>
    </source>
</reference>
<dbReference type="Pfam" id="PF02958">
    <property type="entry name" value="EcKL"/>
    <property type="match status" value="1"/>
</dbReference>
<dbReference type="EMBL" id="JAMTCG010000006">
    <property type="protein sequence ID" value="MCP2162277.1"/>
    <property type="molecule type" value="Genomic_DNA"/>
</dbReference>
<proteinExistence type="predicted"/>
<dbReference type="InterPro" id="IPR004119">
    <property type="entry name" value="EcKL"/>
</dbReference>
<sequence length="333" mass="35734">MTVERVTHAVVGTGQTGSTYRLDVTWRDGADGGLPSSFAVKLPSVDAAVRERVALGYRSEHTFYTRVADTVAVPVPTCHHIAIDGDGAEFVLLMDDLAPAEQGDQLAGCTRDEAVLAAWALAGLHGPRWCDPAWDALPGIVLGRPDRAGAQGLADIVGIAVDTTIDRIGDRLDDADRATLRAVTPAIAPWLLAEPTRFSVLHGDYRLDNLMFAPDRSSVTVVDWQTLAVGLPARDLAFFVATSVEPEARADIEDDVVREYHDALLAHGVVGHDLEECRRDHRLAMLQVPLITTLGFAFSVSTDRGDEMAAAMLTRGCAAIRDHGTLDLVAALT</sequence>
<evidence type="ECO:0000313" key="2">
    <source>
        <dbReference type="Proteomes" id="UP001205740"/>
    </source>
</evidence>